<feature type="transmembrane region" description="Helical" evidence="1">
    <location>
        <begin position="68"/>
        <end position="84"/>
    </location>
</feature>
<feature type="transmembrane region" description="Helical" evidence="1">
    <location>
        <begin position="399"/>
        <end position="416"/>
    </location>
</feature>
<evidence type="ECO:0000313" key="3">
    <source>
        <dbReference type="Proteomes" id="UP000034406"/>
    </source>
</evidence>
<feature type="transmembrane region" description="Helical" evidence="1">
    <location>
        <begin position="6"/>
        <end position="27"/>
    </location>
</feature>
<feature type="transmembrane region" description="Helical" evidence="1">
    <location>
        <begin position="227"/>
        <end position="247"/>
    </location>
</feature>
<feature type="transmembrane region" description="Helical" evidence="1">
    <location>
        <begin position="39"/>
        <end position="62"/>
    </location>
</feature>
<feature type="transmembrane region" description="Helical" evidence="1">
    <location>
        <begin position="346"/>
        <end position="363"/>
    </location>
</feature>
<gene>
    <name evidence="2" type="ORF">US90_C0015G0015</name>
</gene>
<dbReference type="Pfam" id="PF10060">
    <property type="entry name" value="DUF2298"/>
    <property type="match status" value="2"/>
</dbReference>
<reference evidence="2 3" key="1">
    <citation type="journal article" date="2015" name="Nature">
        <title>rRNA introns, odd ribosomes, and small enigmatic genomes across a large radiation of phyla.</title>
        <authorList>
            <person name="Brown C.T."/>
            <person name="Hug L.A."/>
            <person name="Thomas B.C."/>
            <person name="Sharon I."/>
            <person name="Castelle C.J."/>
            <person name="Singh A."/>
            <person name="Wilkins M.J."/>
            <person name="Williams K.H."/>
            <person name="Banfield J.F."/>
        </authorList>
    </citation>
    <scope>NUCLEOTIDE SEQUENCE [LARGE SCALE GENOMIC DNA]</scope>
</reference>
<protein>
    <submittedName>
        <fullName evidence="2">YYY membrane protein</fullName>
    </submittedName>
</protein>
<comment type="caution">
    <text evidence="2">The sequence shown here is derived from an EMBL/GenBank/DDBJ whole genome shotgun (WGS) entry which is preliminary data.</text>
</comment>
<dbReference type="EMBL" id="LBUT01000015">
    <property type="protein sequence ID" value="KKQ69572.1"/>
    <property type="molecule type" value="Genomic_DNA"/>
</dbReference>
<proteinExistence type="predicted"/>
<sequence length="714" mass="82704">MLSDLNYIIWWWLVLFLLGALSLPLIVSIFRNFWDKGYIFTKIVSSALLTYLIFILGVPHFLPFTQNSILLLIIFAAFLIYRYLSQNGSANLKIFKKILSQNWKIFLFEEILFLVILTTWSFVRSFAPEIEGLEKYMDWGFVNSALRSKFMPPADMWFAGQPINYYYFGHLLFAVLTKLSTIPSSITYNLSIATICALTFTSGFSIASNLSYFYLKNIKPKIINTRPGLFILAGLISAFLLTFGGNLHAVYKITRNNIEANEGKFTLTQSALQSAVSSYWYPDATRFIGFDPETDDKTIHEFPIYSFTVADLHGHLNDVPVILFLVALLLAFTTTKYVKTPTDQPLNWKLIFGLGLTLAIAYMTNAWDFAVYGLLFAVVYLFYNLKYSANLPYSLFKTASNGFMIIIFWYLFTLPFSLNFTPMAEGLRFSDSHTPFYQLFILYGGFWLICIPFVLFLFFRKIKTKSHQFPFTDIFTLALILVATFLIIIPEIGYIKDIYIFEHRRANTMFKLVYQAFIMYSLVSGYIWLRLIGSLKTPLYRRTYKLLFIIVFLSHLIYPYFAVKSYYGLTQSKGLDGLKYLLNRYSDNYAAINWINQNIPDQPVIVEAVGDSYTEYNQISVGTGLPTVEGWVVHEWLWRGGYDQPSIRQSDVQQIYESTDVNEVRSLLQKYSVSYIFVGDLEREKYPNHTQEVFNKIAKIIFQSNDTRLYKITK</sequence>
<dbReference type="AlphaFoldDB" id="A0A0G0JS98"/>
<organism evidence="2 3">
    <name type="scientific">Candidatus Shapirobacteria bacterium GW2011_GWE2_38_30</name>
    <dbReference type="NCBI Taxonomy" id="1618490"/>
    <lineage>
        <taxon>Bacteria</taxon>
        <taxon>Candidatus Shapironibacteriota</taxon>
    </lineage>
</organism>
<dbReference type="PANTHER" id="PTHR10790">
    <property type="entry name" value="TPR-DOMAIN CONTAINING PROTEIN"/>
    <property type="match status" value="1"/>
</dbReference>
<feature type="transmembrane region" description="Helical" evidence="1">
    <location>
        <begin position="321"/>
        <end position="339"/>
    </location>
</feature>
<feature type="transmembrane region" description="Helical" evidence="1">
    <location>
        <begin position="369"/>
        <end position="387"/>
    </location>
</feature>
<dbReference type="Proteomes" id="UP000034406">
    <property type="component" value="Unassembled WGS sequence"/>
</dbReference>
<name>A0A0G0JS98_9BACT</name>
<feature type="transmembrane region" description="Helical" evidence="1">
    <location>
        <begin position="544"/>
        <end position="563"/>
    </location>
</feature>
<dbReference type="PANTHER" id="PTHR10790:SF51">
    <property type="entry name" value="TETRATRICOPEPTIDE REPEAT PROTEIN"/>
    <property type="match status" value="1"/>
</dbReference>
<dbReference type="InterPro" id="IPR018746">
    <property type="entry name" value="DUF2298"/>
</dbReference>
<dbReference type="STRING" id="1618490.US90_C0015G0015"/>
<accession>A0A0G0JS98</accession>
<keyword evidence="1" id="KW-1133">Transmembrane helix</keyword>
<feature type="transmembrane region" description="Helical" evidence="1">
    <location>
        <begin position="105"/>
        <end position="123"/>
    </location>
</feature>
<feature type="transmembrane region" description="Helical" evidence="1">
    <location>
        <begin position="471"/>
        <end position="492"/>
    </location>
</feature>
<keyword evidence="1" id="KW-0472">Membrane</keyword>
<feature type="transmembrane region" description="Helical" evidence="1">
    <location>
        <begin position="190"/>
        <end position="215"/>
    </location>
</feature>
<evidence type="ECO:0000313" key="2">
    <source>
        <dbReference type="EMBL" id="KKQ69572.1"/>
    </source>
</evidence>
<feature type="transmembrane region" description="Helical" evidence="1">
    <location>
        <begin position="512"/>
        <end position="532"/>
    </location>
</feature>
<evidence type="ECO:0000256" key="1">
    <source>
        <dbReference type="SAM" id="Phobius"/>
    </source>
</evidence>
<keyword evidence="1" id="KW-0812">Transmembrane</keyword>
<feature type="transmembrane region" description="Helical" evidence="1">
    <location>
        <begin position="436"/>
        <end position="459"/>
    </location>
</feature>